<dbReference type="GO" id="GO:0005524">
    <property type="term" value="F:ATP binding"/>
    <property type="evidence" value="ECO:0007669"/>
    <property type="project" value="UniProtKB-UniRule"/>
</dbReference>
<keyword evidence="3 5" id="KW-0067">ATP-binding</keyword>
<dbReference type="SUPFAM" id="SSF52540">
    <property type="entry name" value="P-loop containing nucleoside triphosphate hydrolases"/>
    <property type="match status" value="1"/>
</dbReference>
<feature type="compositionally biased region" description="Basic and acidic residues" evidence="6">
    <location>
        <begin position="9"/>
        <end position="21"/>
    </location>
</feature>
<dbReference type="InterPro" id="IPR027417">
    <property type="entry name" value="P-loop_NTPase"/>
</dbReference>
<name>A0AAD5MGD7_PARTN</name>
<evidence type="ECO:0000256" key="3">
    <source>
        <dbReference type="ARBA" id="ARBA00022840"/>
    </source>
</evidence>
<evidence type="ECO:0000256" key="2">
    <source>
        <dbReference type="ARBA" id="ARBA00022801"/>
    </source>
</evidence>
<evidence type="ECO:0000256" key="1">
    <source>
        <dbReference type="ARBA" id="ARBA00022741"/>
    </source>
</evidence>
<proteinExistence type="inferred from homology"/>
<keyword evidence="4 5" id="KW-0694">RNA-binding</keyword>
<evidence type="ECO:0000256" key="6">
    <source>
        <dbReference type="SAM" id="MobiDB-lite"/>
    </source>
</evidence>
<evidence type="ECO:0000256" key="5">
    <source>
        <dbReference type="RuleBase" id="RU365068"/>
    </source>
</evidence>
<dbReference type="PROSITE" id="PS51194">
    <property type="entry name" value="HELICASE_CTER"/>
    <property type="match status" value="1"/>
</dbReference>
<dbReference type="EC" id="3.6.4.13" evidence="5"/>
<evidence type="ECO:0000259" key="7">
    <source>
        <dbReference type="PROSITE" id="PS51192"/>
    </source>
</evidence>
<dbReference type="PROSITE" id="PS51192">
    <property type="entry name" value="HELICASE_ATP_BIND_1"/>
    <property type="match status" value="1"/>
</dbReference>
<feature type="domain" description="Helicase C-terminal" evidence="8">
    <location>
        <begin position="383"/>
        <end position="535"/>
    </location>
</feature>
<dbReference type="Pfam" id="PF00271">
    <property type="entry name" value="Helicase_C"/>
    <property type="match status" value="1"/>
</dbReference>
<dbReference type="EMBL" id="JAHQIW010000518">
    <property type="protein sequence ID" value="KAJ1348547.1"/>
    <property type="molecule type" value="Genomic_DNA"/>
</dbReference>
<comment type="similarity">
    <text evidence="5">Belongs to the DEAD box helicase family.</text>
</comment>
<dbReference type="CDD" id="cd17956">
    <property type="entry name" value="DEADc_DDX51"/>
    <property type="match status" value="1"/>
</dbReference>
<evidence type="ECO:0000256" key="4">
    <source>
        <dbReference type="ARBA" id="ARBA00022884"/>
    </source>
</evidence>
<keyword evidence="10" id="KW-1185">Reference proteome</keyword>
<keyword evidence="2 5" id="KW-0378">Hydrolase</keyword>
<feature type="domain" description="Helicase ATP-binding" evidence="7">
    <location>
        <begin position="149"/>
        <end position="340"/>
    </location>
</feature>
<evidence type="ECO:0000259" key="8">
    <source>
        <dbReference type="PROSITE" id="PS51194"/>
    </source>
</evidence>
<dbReference type="Gene3D" id="3.40.50.300">
    <property type="entry name" value="P-loop containing nucleotide triphosphate hydrolases"/>
    <property type="match status" value="2"/>
</dbReference>
<evidence type="ECO:0000313" key="9">
    <source>
        <dbReference type="EMBL" id="KAJ1348547.1"/>
    </source>
</evidence>
<sequence length="602" mass="67228">MVNPKKRRIVEEPPGRSRAEMDESGGPSDSELSEALEENEEDVSLQDVENDKGMEDVGEVGTSKEDEYQKEFKILGQSNFETPKKINVTASWISTATLFPAELHSDNLAELSSISGLPAPIASLVRQKIKSWFPVQKAVLPDLLRDISQVPVLRPRDIAISAPTGSGKTLCYVLPILTQVGPRPNGCLQALVIAPVQTLVQQIEKEFATYNGCGAVITALSGASDFSKEQRQLAPEGRCTSNVIISTPGRLMDHLTDPSSGIDLSSLRFLIVDEADRMGAMVRLEWLEIVEHRSGGLARCVNLADIVDSRWAPQKILLSATLSKDIEELHVWNLHQPRFFRATAPTNNEVDMKVQSLSHVSGPLSLPSSIRHTVLVVDQKYHPLVLYLKIMEHNWQKVLVFTNEKEASLRLAILISRLARSVFKVENLTGDLFGNRRAKVLKRFKNGTTRVLICSDVLSRGVDIENVDCVVNYNLPKNDRLFVHRAGRTGRIGRTGHVLSLADGEARKIFVKNVLKKNGLWFNAEEVVLGIDELEPHIRRYERALAHLKKALVAKKTIETSGKKKTVSGFAYRKKSRYHAIKKLKSIDEKPWRRREKKDSAA</sequence>
<accession>A0AAD5MGD7</accession>
<keyword evidence="1 5" id="KW-0547">Nucleotide-binding</keyword>
<dbReference type="AlphaFoldDB" id="A0AAD5MGD7"/>
<feature type="compositionally biased region" description="Acidic residues" evidence="6">
    <location>
        <begin position="31"/>
        <end position="44"/>
    </location>
</feature>
<dbReference type="Proteomes" id="UP001196413">
    <property type="component" value="Unassembled WGS sequence"/>
</dbReference>
<comment type="function">
    <text evidence="5">RNA helicase.</text>
</comment>
<organism evidence="9 10">
    <name type="scientific">Parelaphostrongylus tenuis</name>
    <name type="common">Meningeal worm</name>
    <dbReference type="NCBI Taxonomy" id="148309"/>
    <lineage>
        <taxon>Eukaryota</taxon>
        <taxon>Metazoa</taxon>
        <taxon>Ecdysozoa</taxon>
        <taxon>Nematoda</taxon>
        <taxon>Chromadorea</taxon>
        <taxon>Rhabditida</taxon>
        <taxon>Rhabditina</taxon>
        <taxon>Rhabditomorpha</taxon>
        <taxon>Strongyloidea</taxon>
        <taxon>Metastrongylidae</taxon>
        <taxon>Parelaphostrongylus</taxon>
    </lineage>
</organism>
<dbReference type="Pfam" id="PF00270">
    <property type="entry name" value="DEAD"/>
    <property type="match status" value="1"/>
</dbReference>
<gene>
    <name evidence="9" type="ORF">KIN20_003876</name>
</gene>
<evidence type="ECO:0000313" key="10">
    <source>
        <dbReference type="Proteomes" id="UP001196413"/>
    </source>
</evidence>
<dbReference type="InterPro" id="IPR014001">
    <property type="entry name" value="Helicase_ATP-bd"/>
</dbReference>
<keyword evidence="5" id="KW-0347">Helicase</keyword>
<protein>
    <recommendedName>
        <fullName evidence="5">ATP-dependent RNA helicase</fullName>
        <ecNumber evidence="5">3.6.4.13</ecNumber>
    </recommendedName>
</protein>
<dbReference type="InterPro" id="IPR001650">
    <property type="entry name" value="Helicase_C-like"/>
</dbReference>
<dbReference type="GO" id="GO:0003723">
    <property type="term" value="F:RNA binding"/>
    <property type="evidence" value="ECO:0007669"/>
    <property type="project" value="UniProtKB-UniRule"/>
</dbReference>
<dbReference type="PANTHER" id="PTHR24031">
    <property type="entry name" value="RNA HELICASE"/>
    <property type="match status" value="1"/>
</dbReference>
<dbReference type="GO" id="GO:0016787">
    <property type="term" value="F:hydrolase activity"/>
    <property type="evidence" value="ECO:0007669"/>
    <property type="project" value="UniProtKB-KW"/>
</dbReference>
<feature type="region of interest" description="Disordered" evidence="6">
    <location>
        <begin position="1"/>
        <end position="59"/>
    </location>
</feature>
<dbReference type="SMART" id="SM00487">
    <property type="entry name" value="DEXDc"/>
    <property type="match status" value="1"/>
</dbReference>
<comment type="caution">
    <text evidence="9">The sequence shown here is derived from an EMBL/GenBank/DDBJ whole genome shotgun (WGS) entry which is preliminary data.</text>
</comment>
<dbReference type="InterPro" id="IPR011545">
    <property type="entry name" value="DEAD/DEAH_box_helicase_dom"/>
</dbReference>
<comment type="catalytic activity">
    <reaction evidence="5">
        <text>ATP + H2O = ADP + phosphate + H(+)</text>
        <dbReference type="Rhea" id="RHEA:13065"/>
        <dbReference type="ChEBI" id="CHEBI:15377"/>
        <dbReference type="ChEBI" id="CHEBI:15378"/>
        <dbReference type="ChEBI" id="CHEBI:30616"/>
        <dbReference type="ChEBI" id="CHEBI:43474"/>
        <dbReference type="ChEBI" id="CHEBI:456216"/>
        <dbReference type="EC" id="3.6.4.13"/>
    </reaction>
</comment>
<dbReference type="CDD" id="cd18787">
    <property type="entry name" value="SF2_C_DEAD"/>
    <property type="match status" value="1"/>
</dbReference>
<dbReference type="SMART" id="SM00490">
    <property type="entry name" value="HELICc"/>
    <property type="match status" value="1"/>
</dbReference>
<reference evidence="9" key="1">
    <citation type="submission" date="2021-06" db="EMBL/GenBank/DDBJ databases">
        <title>Parelaphostrongylus tenuis whole genome reference sequence.</title>
        <authorList>
            <person name="Garwood T.J."/>
            <person name="Larsen P.A."/>
            <person name="Fountain-Jones N.M."/>
            <person name="Garbe J.R."/>
            <person name="Macchietto M.G."/>
            <person name="Kania S.A."/>
            <person name="Gerhold R.W."/>
            <person name="Richards J.E."/>
            <person name="Wolf T.M."/>
        </authorList>
    </citation>
    <scope>NUCLEOTIDE SEQUENCE</scope>
    <source>
        <strain evidence="9">MNPRO001-30</strain>
        <tissue evidence="9">Meninges</tissue>
    </source>
</reference>
<comment type="domain">
    <text evidence="5">The Q motif is unique to and characteristic of the DEAD box family of RNA helicases and controls ATP binding and hydrolysis.</text>
</comment>
<dbReference type="GO" id="GO:0003724">
    <property type="term" value="F:RNA helicase activity"/>
    <property type="evidence" value="ECO:0007669"/>
    <property type="project" value="UniProtKB-EC"/>
</dbReference>